<gene>
    <name evidence="1" type="ORF">PROQFM164_S07g000295</name>
</gene>
<dbReference type="EMBL" id="HG792021">
    <property type="protein sequence ID" value="CDM37946.1"/>
    <property type="molecule type" value="Genomic_DNA"/>
</dbReference>
<accession>W6QPM6</accession>
<reference evidence="1" key="1">
    <citation type="journal article" date="2014" name="Nat. Commun.">
        <title>Multiple recent horizontal transfers of a large genomic region in cheese making fungi.</title>
        <authorList>
            <person name="Cheeseman K."/>
            <person name="Ropars J."/>
            <person name="Renault P."/>
            <person name="Dupont J."/>
            <person name="Gouzy J."/>
            <person name="Branca A."/>
            <person name="Abraham A.L."/>
            <person name="Ceppi M."/>
            <person name="Conseiller E."/>
            <person name="Debuchy R."/>
            <person name="Malagnac F."/>
            <person name="Goarin A."/>
            <person name="Silar P."/>
            <person name="Lacoste S."/>
            <person name="Sallet E."/>
            <person name="Bensimon A."/>
            <person name="Giraud T."/>
            <person name="Brygoo Y."/>
        </authorList>
    </citation>
    <scope>NUCLEOTIDE SEQUENCE [LARGE SCALE GENOMIC DNA]</scope>
    <source>
        <strain evidence="1">FM164</strain>
    </source>
</reference>
<evidence type="ECO:0000313" key="2">
    <source>
        <dbReference type="Proteomes" id="UP000030686"/>
    </source>
</evidence>
<organism evidence="1 2">
    <name type="scientific">Penicillium roqueforti (strain FM164)</name>
    <dbReference type="NCBI Taxonomy" id="1365484"/>
    <lineage>
        <taxon>Eukaryota</taxon>
        <taxon>Fungi</taxon>
        <taxon>Dikarya</taxon>
        <taxon>Ascomycota</taxon>
        <taxon>Pezizomycotina</taxon>
        <taxon>Eurotiomycetes</taxon>
        <taxon>Eurotiomycetidae</taxon>
        <taxon>Eurotiales</taxon>
        <taxon>Aspergillaceae</taxon>
        <taxon>Penicillium</taxon>
    </lineage>
</organism>
<sequence length="85" mass="9238">MCTRHIAVDTNLGSNHCAQLLLPTLRSLLDFYLLFTVDSPSTLGRDGDKGSRTFRVSLTSDRPQVPKNLLVKPAIAEAGNDIIGN</sequence>
<dbReference type="Proteomes" id="UP000030686">
    <property type="component" value="Unassembled WGS sequence"/>
</dbReference>
<proteinExistence type="predicted"/>
<dbReference type="AlphaFoldDB" id="W6QPM6"/>
<evidence type="ECO:0000313" key="1">
    <source>
        <dbReference type="EMBL" id="CDM37946.1"/>
    </source>
</evidence>
<keyword evidence="2" id="KW-1185">Reference proteome</keyword>
<protein>
    <submittedName>
        <fullName evidence="1">Uncharacterized protein</fullName>
    </submittedName>
</protein>
<name>W6QPM6_PENRF</name>